<dbReference type="EMBL" id="NHYE01001020">
    <property type="protein sequence ID" value="PPR00207.1"/>
    <property type="molecule type" value="Genomic_DNA"/>
</dbReference>
<protein>
    <submittedName>
        <fullName evidence="1">Uncharacterized protein</fullName>
    </submittedName>
</protein>
<evidence type="ECO:0000313" key="2">
    <source>
        <dbReference type="Proteomes" id="UP000284706"/>
    </source>
</evidence>
<keyword evidence="2" id="KW-1185">Reference proteome</keyword>
<proteinExistence type="predicted"/>
<dbReference type="InParanoid" id="A0A409YB29"/>
<sequence>MSNTPAFLVLPPSIRVQIYVLAGLVRSCPVNINKESSRKAFREERMESYRQDYAGEYEHLDMEFARQINCDYEKKKYLVDTLHGGLTDGECICPPFPMQLLAVCRATYEEASDVLYSQNKFKVLLGKTVKLDPKAIAKMTSLSIRLNMCSCLLGHLCNEPMNDHCHNCHAMCRRGRDMPLSRNSDMFEDVIGEWTQACKILQSAVRPDMRLNIICDCADVETAQMIAEPLRSLPKVTECSIRLGQSPAMEWRQLAEETALLLTGRPLVSPFRFSDLPKELQKEILSHTELVSPYILQGSSDLYTEDCAQATFIPFEKGDVDCCLQCTDAAEACCCSVNHAAFSTTQCKCWSFPAALFNVSREMKREATAIFFSRNRFVIYQDPLSLSPWPGRNALSLLRNLPPGSLKYMRWIRFHTTDIDLHVQEERTVLDLWKTMAQFVEQHCEPSMLTIELDFLYDNELPNVYDLEGMVKRETTWRLYQNMVGAFQFHSGLRDFFVHLASPYDLSEDGQADLSLVRRSRATMLEKRIMGEDYDSQVRGKYTNRGLSLRDEVYFRLFGELPSRQGT</sequence>
<reference evidence="1 2" key="1">
    <citation type="journal article" date="2018" name="Evol. Lett.">
        <title>Horizontal gene cluster transfer increased hallucinogenic mushroom diversity.</title>
        <authorList>
            <person name="Reynolds H.T."/>
            <person name="Vijayakumar V."/>
            <person name="Gluck-Thaler E."/>
            <person name="Korotkin H.B."/>
            <person name="Matheny P.B."/>
            <person name="Slot J.C."/>
        </authorList>
    </citation>
    <scope>NUCLEOTIDE SEQUENCE [LARGE SCALE GENOMIC DNA]</scope>
    <source>
        <strain evidence="1 2">SRW20</strain>
    </source>
</reference>
<dbReference type="Proteomes" id="UP000284706">
    <property type="component" value="Unassembled WGS sequence"/>
</dbReference>
<dbReference type="AlphaFoldDB" id="A0A409YB29"/>
<dbReference type="PANTHER" id="PTHR42085">
    <property type="entry name" value="F-BOX DOMAIN-CONTAINING PROTEIN"/>
    <property type="match status" value="1"/>
</dbReference>
<dbReference type="OrthoDB" id="2099276at2759"/>
<gene>
    <name evidence="1" type="ORF">CVT26_009074</name>
</gene>
<accession>A0A409YB29</accession>
<name>A0A409YB29_9AGAR</name>
<dbReference type="InterPro" id="IPR038883">
    <property type="entry name" value="AN11006-like"/>
</dbReference>
<comment type="caution">
    <text evidence="1">The sequence shown here is derived from an EMBL/GenBank/DDBJ whole genome shotgun (WGS) entry which is preliminary data.</text>
</comment>
<dbReference type="PANTHER" id="PTHR42085:SF6">
    <property type="entry name" value="F-BOX DOMAIN-CONTAINING PROTEIN"/>
    <property type="match status" value="1"/>
</dbReference>
<evidence type="ECO:0000313" key="1">
    <source>
        <dbReference type="EMBL" id="PPR00207.1"/>
    </source>
</evidence>
<organism evidence="1 2">
    <name type="scientific">Gymnopilus dilepis</name>
    <dbReference type="NCBI Taxonomy" id="231916"/>
    <lineage>
        <taxon>Eukaryota</taxon>
        <taxon>Fungi</taxon>
        <taxon>Dikarya</taxon>
        <taxon>Basidiomycota</taxon>
        <taxon>Agaricomycotina</taxon>
        <taxon>Agaricomycetes</taxon>
        <taxon>Agaricomycetidae</taxon>
        <taxon>Agaricales</taxon>
        <taxon>Agaricineae</taxon>
        <taxon>Hymenogastraceae</taxon>
        <taxon>Gymnopilus</taxon>
    </lineage>
</organism>